<feature type="domain" description="Metallo-beta-lactamase" evidence="5">
    <location>
        <begin position="12"/>
        <end position="185"/>
    </location>
</feature>
<evidence type="ECO:0000259" key="5">
    <source>
        <dbReference type="SMART" id="SM00849"/>
    </source>
</evidence>
<evidence type="ECO:0000313" key="6">
    <source>
        <dbReference type="EMBL" id="DAF90485.1"/>
    </source>
</evidence>
<organism evidence="6">
    <name type="scientific">Siphoviridae sp. ctLKT1</name>
    <dbReference type="NCBI Taxonomy" id="2825451"/>
    <lineage>
        <taxon>Viruses</taxon>
        <taxon>Duplodnaviria</taxon>
        <taxon>Heunggongvirae</taxon>
        <taxon>Uroviricota</taxon>
        <taxon>Caudoviricetes</taxon>
    </lineage>
</organism>
<dbReference type="InterPro" id="IPR001279">
    <property type="entry name" value="Metallo-B-lactamas"/>
</dbReference>
<dbReference type="SUPFAM" id="SSF56281">
    <property type="entry name" value="Metallo-hydrolase/oxidoreductase"/>
    <property type="match status" value="1"/>
</dbReference>
<protein>
    <submittedName>
        <fullName evidence="6">YycJ-like MBL-fold protein</fullName>
    </submittedName>
</protein>
<dbReference type="SMART" id="SM00849">
    <property type="entry name" value="Lactamase_B"/>
    <property type="match status" value="1"/>
</dbReference>
<evidence type="ECO:0000256" key="2">
    <source>
        <dbReference type="ARBA" id="ARBA00023280"/>
    </source>
</evidence>
<dbReference type="Pfam" id="PF12706">
    <property type="entry name" value="Lactamase_B_2"/>
    <property type="match status" value="1"/>
</dbReference>
<comment type="similarity">
    <text evidence="4">Belongs to the anti-Pycsar protein Apyc1 family.</text>
</comment>
<evidence type="ECO:0000256" key="3">
    <source>
        <dbReference type="ARBA" id="ARBA00034293"/>
    </source>
</evidence>
<dbReference type="EMBL" id="BK016030">
    <property type="protein sequence ID" value="DAF90485.1"/>
    <property type="molecule type" value="Genomic_DNA"/>
</dbReference>
<keyword evidence="1" id="KW-0945">Host-virus interaction</keyword>
<name>A0A8S5U7R8_9CAUD</name>
<proteinExistence type="inferred from homology"/>
<dbReference type="GO" id="GO:0052170">
    <property type="term" value="P:symbiont-mediated suppression of host innate immune response"/>
    <property type="evidence" value="ECO:0007669"/>
    <property type="project" value="UniProtKB-KW"/>
</dbReference>
<dbReference type="PANTHER" id="PTHR47619">
    <property type="entry name" value="METALLO-HYDROLASE YYCJ-RELATED"/>
    <property type="match status" value="1"/>
</dbReference>
<dbReference type="PANTHER" id="PTHR47619:SF1">
    <property type="entry name" value="EXODEOXYRIBONUCLEASE WALJ"/>
    <property type="match status" value="1"/>
</dbReference>
<evidence type="ECO:0000256" key="1">
    <source>
        <dbReference type="ARBA" id="ARBA00022632"/>
    </source>
</evidence>
<keyword evidence="2" id="KW-0899">Viral immunoevasion</keyword>
<reference evidence="6" key="1">
    <citation type="journal article" date="2021" name="Proc. Natl. Acad. Sci. U.S.A.">
        <title>A Catalog of Tens of Thousands of Viruses from Human Metagenomes Reveals Hidden Associations with Chronic Diseases.</title>
        <authorList>
            <person name="Tisza M.J."/>
            <person name="Buck C.B."/>
        </authorList>
    </citation>
    <scope>NUCLEOTIDE SEQUENCE</scope>
    <source>
        <strain evidence="6">CtLKT1</strain>
    </source>
</reference>
<accession>A0A8S5U7R8</accession>
<keyword evidence="1" id="KW-1090">Inhibition of host innate immune response by virus</keyword>
<sequence>MIDIHCLGSGSSGNSYMIYDGSAALLIEAGLPKIKIIEGYFKYMDKICGCLITHEHKDHSKSAADLAAYGIDLYASAGTFKGITNIKHFYRCNIISAGNQFRIGTYIVMPFETEHDCNEPLGFLIYSTITKEKLLFATDTYYIPNIFRNLNIIMVECNYSETLMRERVERGLLNKSLAKRIQQSHFALENVKDFLQANDLSKVTAIYLLHLSSENSDAFLFKNEIQRLTGKLVLIAGR</sequence>
<dbReference type="InterPro" id="IPR036866">
    <property type="entry name" value="RibonucZ/Hydroxyglut_hydro"/>
</dbReference>
<dbReference type="Gene3D" id="3.60.15.10">
    <property type="entry name" value="Ribonuclease Z/Hydroxyacylglutathione hydrolase-like"/>
    <property type="match status" value="1"/>
</dbReference>
<comment type="function">
    <text evidence="3">Counteracts the host Pycsar antiviral defense system. Phosphodiesterase that enables metal-dependent hydrolysis of host cyclic nucleotide Pycsar defense signals such as cCMP and cUMP.</text>
</comment>
<dbReference type="InterPro" id="IPR052533">
    <property type="entry name" value="WalJ/YycJ-like"/>
</dbReference>
<evidence type="ECO:0000256" key="4">
    <source>
        <dbReference type="ARBA" id="ARBA00034308"/>
    </source>
</evidence>